<dbReference type="GO" id="GO:0003779">
    <property type="term" value="F:actin binding"/>
    <property type="evidence" value="ECO:0007669"/>
    <property type="project" value="InterPro"/>
</dbReference>
<name>A0AAV5MK74_9ROSI</name>
<keyword evidence="3" id="KW-1185">Reference proteome</keyword>
<gene>
    <name evidence="2" type="ORF">SLEP1_g56937</name>
</gene>
<sequence>MHFADFVTTMRNKTLYVSTRDSFKEELDGIQEELQATHPNH</sequence>
<comment type="caution">
    <text evidence="2">The sequence shown here is derived from an EMBL/GenBank/DDBJ whole genome shotgun (WGS) entry which is preliminary data.</text>
</comment>
<dbReference type="AlphaFoldDB" id="A0AAV5MK74"/>
<dbReference type="EMBL" id="BPVZ01000349">
    <property type="protein sequence ID" value="GKV50225.1"/>
    <property type="molecule type" value="Genomic_DNA"/>
</dbReference>
<dbReference type="Proteomes" id="UP001054252">
    <property type="component" value="Unassembled WGS sequence"/>
</dbReference>
<feature type="domain" description="ADF-H" evidence="1">
    <location>
        <begin position="1"/>
        <end position="41"/>
    </location>
</feature>
<protein>
    <recommendedName>
        <fullName evidence="1">ADF-H domain-containing protein</fullName>
    </recommendedName>
</protein>
<evidence type="ECO:0000313" key="2">
    <source>
        <dbReference type="EMBL" id="GKV50225.1"/>
    </source>
</evidence>
<reference evidence="2 3" key="1">
    <citation type="journal article" date="2021" name="Commun. Biol.">
        <title>The genome of Shorea leprosula (Dipterocarpaceae) highlights the ecological relevance of drought in aseasonal tropical rainforests.</title>
        <authorList>
            <person name="Ng K.K.S."/>
            <person name="Kobayashi M.J."/>
            <person name="Fawcett J.A."/>
            <person name="Hatakeyama M."/>
            <person name="Paape T."/>
            <person name="Ng C.H."/>
            <person name="Ang C.C."/>
            <person name="Tnah L.H."/>
            <person name="Lee C.T."/>
            <person name="Nishiyama T."/>
            <person name="Sese J."/>
            <person name="O'Brien M.J."/>
            <person name="Copetti D."/>
            <person name="Mohd Noor M.I."/>
            <person name="Ong R.C."/>
            <person name="Putra M."/>
            <person name="Sireger I.Z."/>
            <person name="Indrioko S."/>
            <person name="Kosugi Y."/>
            <person name="Izuno A."/>
            <person name="Isagi Y."/>
            <person name="Lee S.L."/>
            <person name="Shimizu K.K."/>
        </authorList>
    </citation>
    <scope>NUCLEOTIDE SEQUENCE [LARGE SCALE GENOMIC DNA]</scope>
    <source>
        <strain evidence="2">214</strain>
    </source>
</reference>
<evidence type="ECO:0000259" key="1">
    <source>
        <dbReference type="PROSITE" id="PS51263"/>
    </source>
</evidence>
<proteinExistence type="predicted"/>
<dbReference type="Gene3D" id="3.40.20.10">
    <property type="entry name" value="Severin"/>
    <property type="match status" value="1"/>
</dbReference>
<evidence type="ECO:0000313" key="3">
    <source>
        <dbReference type="Proteomes" id="UP001054252"/>
    </source>
</evidence>
<organism evidence="2 3">
    <name type="scientific">Rubroshorea leprosula</name>
    <dbReference type="NCBI Taxonomy" id="152421"/>
    <lineage>
        <taxon>Eukaryota</taxon>
        <taxon>Viridiplantae</taxon>
        <taxon>Streptophyta</taxon>
        <taxon>Embryophyta</taxon>
        <taxon>Tracheophyta</taxon>
        <taxon>Spermatophyta</taxon>
        <taxon>Magnoliopsida</taxon>
        <taxon>eudicotyledons</taxon>
        <taxon>Gunneridae</taxon>
        <taxon>Pentapetalae</taxon>
        <taxon>rosids</taxon>
        <taxon>malvids</taxon>
        <taxon>Malvales</taxon>
        <taxon>Dipterocarpaceae</taxon>
        <taxon>Rubroshorea</taxon>
    </lineage>
</organism>
<dbReference type="PROSITE" id="PS51263">
    <property type="entry name" value="ADF_H"/>
    <property type="match status" value="1"/>
</dbReference>
<accession>A0AAV5MK74</accession>
<dbReference type="InterPro" id="IPR002108">
    <property type="entry name" value="ADF-H"/>
</dbReference>
<dbReference type="SUPFAM" id="SSF55753">
    <property type="entry name" value="Actin depolymerizing proteins"/>
    <property type="match status" value="1"/>
</dbReference>
<dbReference type="InterPro" id="IPR029006">
    <property type="entry name" value="ADF-H/Gelsolin-like_dom_sf"/>
</dbReference>